<dbReference type="InterPro" id="IPR002575">
    <property type="entry name" value="Aminoglycoside_PTrfase"/>
</dbReference>
<dbReference type="EMBL" id="CP046172">
    <property type="protein sequence ID" value="QIS08454.1"/>
    <property type="molecule type" value="Genomic_DNA"/>
</dbReference>
<dbReference type="Proteomes" id="UP000503540">
    <property type="component" value="Chromosome"/>
</dbReference>
<reference evidence="2 3" key="1">
    <citation type="journal article" date="2019" name="ACS Chem. Biol.">
        <title>Identification and Mobilization of a Cryptic Antibiotic Biosynthesis Gene Locus from a Human-Pathogenic Nocardia Isolate.</title>
        <authorList>
            <person name="Herisse M."/>
            <person name="Ishida K."/>
            <person name="Porter J.L."/>
            <person name="Howden B."/>
            <person name="Hertweck C."/>
            <person name="Stinear T.P."/>
            <person name="Pidot S.J."/>
        </authorList>
    </citation>
    <scope>NUCLEOTIDE SEQUENCE [LARGE SCALE GENOMIC DNA]</scope>
    <source>
        <strain evidence="2 3">AUSMDU00012717</strain>
    </source>
</reference>
<protein>
    <submittedName>
        <fullName evidence="2">Phosphotransferase</fullName>
    </submittedName>
</protein>
<dbReference type="Gene3D" id="3.90.1200.10">
    <property type="match status" value="1"/>
</dbReference>
<dbReference type="KEGG" id="nah:F5544_02670"/>
<evidence type="ECO:0000313" key="3">
    <source>
        <dbReference type="Proteomes" id="UP000503540"/>
    </source>
</evidence>
<dbReference type="SUPFAM" id="SSF56112">
    <property type="entry name" value="Protein kinase-like (PK-like)"/>
    <property type="match status" value="1"/>
</dbReference>
<keyword evidence="3" id="KW-1185">Reference proteome</keyword>
<dbReference type="InterPro" id="IPR011009">
    <property type="entry name" value="Kinase-like_dom_sf"/>
</dbReference>
<gene>
    <name evidence="2" type="ORF">F5544_02670</name>
</gene>
<evidence type="ECO:0000313" key="2">
    <source>
        <dbReference type="EMBL" id="QIS08454.1"/>
    </source>
</evidence>
<sequence length="283" mass="29854">MDGVSSELMERHGELLGRLLPGGPTGVREGQFHTVVVGAAVVVCFARTEAAAARLPMRAAVLRTVGRLDLGVAVPEVLGGNGVGDDAAYLVLSRIPGEPLESSALRDPELAEIVAGQCRAVLQRLAAAGADPAVRAELPVVAADRWREFADDVRAELYSLMSADGRRRAERELAALDGLPHRTDAVVHGDLGGENLLWEFDRGRPVLRGVIDWDGVCLGDPAEDYAALVAAYGAGSSRLLHGDDDDIAARIAIIQGTFALQQALDAHRDGDADELADGLAGYR</sequence>
<dbReference type="InterPro" id="IPR051678">
    <property type="entry name" value="AGP_Transferase"/>
</dbReference>
<feature type="domain" description="Aminoglycoside phosphotransferase" evidence="1">
    <location>
        <begin position="37"/>
        <end position="234"/>
    </location>
</feature>
<organism evidence="2 3">
    <name type="scientific">Nocardia arthritidis</name>
    <dbReference type="NCBI Taxonomy" id="228602"/>
    <lineage>
        <taxon>Bacteria</taxon>
        <taxon>Bacillati</taxon>
        <taxon>Actinomycetota</taxon>
        <taxon>Actinomycetes</taxon>
        <taxon>Mycobacteriales</taxon>
        <taxon>Nocardiaceae</taxon>
        <taxon>Nocardia</taxon>
    </lineage>
</organism>
<keyword evidence="2" id="KW-0808">Transferase</keyword>
<dbReference type="Pfam" id="PF01636">
    <property type="entry name" value="APH"/>
    <property type="match status" value="1"/>
</dbReference>
<dbReference type="PANTHER" id="PTHR21310">
    <property type="entry name" value="AMINOGLYCOSIDE PHOSPHOTRANSFERASE-RELATED-RELATED"/>
    <property type="match status" value="1"/>
</dbReference>
<dbReference type="GO" id="GO:0016740">
    <property type="term" value="F:transferase activity"/>
    <property type="evidence" value="ECO:0007669"/>
    <property type="project" value="UniProtKB-KW"/>
</dbReference>
<accession>A0A6G9Y5N4</accession>
<evidence type="ECO:0000259" key="1">
    <source>
        <dbReference type="Pfam" id="PF01636"/>
    </source>
</evidence>
<proteinExistence type="predicted"/>
<dbReference type="AlphaFoldDB" id="A0A6G9Y5N4"/>
<name>A0A6G9Y5N4_9NOCA</name>
<dbReference type="PANTHER" id="PTHR21310:SF15">
    <property type="entry name" value="AMINOGLYCOSIDE PHOSPHOTRANSFERASE DOMAIN-CONTAINING PROTEIN"/>
    <property type="match status" value="1"/>
</dbReference>